<protein>
    <recommendedName>
        <fullName evidence="2">ribonuclease H</fullName>
        <ecNumber evidence="2">3.1.26.4</ecNumber>
    </recommendedName>
</protein>
<dbReference type="GO" id="GO:0004523">
    <property type="term" value="F:RNA-DNA hybrid ribonuclease activity"/>
    <property type="evidence" value="ECO:0007669"/>
    <property type="project" value="UniProtKB-EC"/>
</dbReference>
<feature type="non-terminal residue" evidence="10">
    <location>
        <position position="103"/>
    </location>
</feature>
<evidence type="ECO:0000256" key="7">
    <source>
        <dbReference type="ARBA" id="ARBA00022801"/>
    </source>
</evidence>
<dbReference type="Proteomes" id="UP000586704">
    <property type="component" value="Unassembled WGS sequence"/>
</dbReference>
<dbReference type="EC" id="3.1.26.4" evidence="2"/>
<evidence type="ECO:0000313" key="10">
    <source>
        <dbReference type="EMBL" id="NXY91560.1"/>
    </source>
</evidence>
<dbReference type="Pfam" id="PF00078">
    <property type="entry name" value="RVT_1"/>
    <property type="match status" value="1"/>
</dbReference>
<dbReference type="InterPro" id="IPR000477">
    <property type="entry name" value="RT_dom"/>
</dbReference>
<dbReference type="GO" id="GO:0035613">
    <property type="term" value="F:RNA stem-loop binding"/>
    <property type="evidence" value="ECO:0007669"/>
    <property type="project" value="TreeGrafter"/>
</dbReference>
<keyword evidence="8" id="KW-0695">RNA-directed DNA polymerase</keyword>
<evidence type="ECO:0000256" key="5">
    <source>
        <dbReference type="ARBA" id="ARBA00022722"/>
    </source>
</evidence>
<evidence type="ECO:0000256" key="3">
    <source>
        <dbReference type="ARBA" id="ARBA00022679"/>
    </source>
</evidence>
<keyword evidence="6" id="KW-0255">Endonuclease</keyword>
<gene>
    <name evidence="10" type="primary">Ervk8_1</name>
    <name evidence="10" type="ORF">CEYCYA_R12785</name>
</gene>
<evidence type="ECO:0000256" key="1">
    <source>
        <dbReference type="ARBA" id="ARBA00010879"/>
    </source>
</evidence>
<evidence type="ECO:0000256" key="2">
    <source>
        <dbReference type="ARBA" id="ARBA00012180"/>
    </source>
</evidence>
<evidence type="ECO:0000256" key="4">
    <source>
        <dbReference type="ARBA" id="ARBA00022695"/>
    </source>
</evidence>
<keyword evidence="5" id="KW-0540">Nuclease</keyword>
<comment type="caution">
    <text evidence="10">The sequence shown here is derived from an EMBL/GenBank/DDBJ whole genome shotgun (WGS) entry which is preliminary data.</text>
</comment>
<keyword evidence="4" id="KW-0548">Nucleotidyltransferase</keyword>
<dbReference type="SUPFAM" id="SSF56672">
    <property type="entry name" value="DNA/RNA polymerases"/>
    <property type="match status" value="1"/>
</dbReference>
<feature type="domain" description="Reverse transcriptase" evidence="9">
    <location>
        <begin position="1"/>
        <end position="103"/>
    </location>
</feature>
<dbReference type="GO" id="GO:0003964">
    <property type="term" value="F:RNA-directed DNA polymerase activity"/>
    <property type="evidence" value="ECO:0007669"/>
    <property type="project" value="UniProtKB-KW"/>
</dbReference>
<dbReference type="EMBL" id="VYZU01093574">
    <property type="protein sequence ID" value="NXY91560.1"/>
    <property type="molecule type" value="Genomic_DNA"/>
</dbReference>
<dbReference type="PANTHER" id="PTHR41694">
    <property type="entry name" value="ENDOGENOUS RETROVIRUS GROUP K MEMBER POL PROTEIN"/>
    <property type="match status" value="1"/>
</dbReference>
<accession>A0A7L4NP53</accession>
<dbReference type="InterPro" id="IPR043128">
    <property type="entry name" value="Rev_trsase/Diguanyl_cyclase"/>
</dbReference>
<sequence length="103" mass="12054">QLLIIDLKDCFFSIPLHPEDTERFAFSVPQTNVALPAKRYEWVVLPQGMKNSPTMCQWYVSLALDDWRKENPDPIVYHYMDDILIATPKGITEQQEEQLKQCL</sequence>
<dbReference type="InterPro" id="IPR043502">
    <property type="entry name" value="DNA/RNA_pol_sf"/>
</dbReference>
<dbReference type="AlphaFoldDB" id="A0A7L4NP53"/>
<evidence type="ECO:0000256" key="6">
    <source>
        <dbReference type="ARBA" id="ARBA00022759"/>
    </source>
</evidence>
<dbReference type="OrthoDB" id="6773263at2759"/>
<evidence type="ECO:0000256" key="8">
    <source>
        <dbReference type="ARBA" id="ARBA00022918"/>
    </source>
</evidence>
<evidence type="ECO:0000313" key="11">
    <source>
        <dbReference type="Proteomes" id="UP000586704"/>
    </source>
</evidence>
<feature type="non-terminal residue" evidence="10">
    <location>
        <position position="1"/>
    </location>
</feature>
<keyword evidence="7" id="KW-0378">Hydrolase</keyword>
<dbReference type="PANTHER" id="PTHR41694:SF3">
    <property type="entry name" value="RNA-DIRECTED DNA POLYMERASE-RELATED"/>
    <property type="match status" value="1"/>
</dbReference>
<comment type="similarity">
    <text evidence="1">Belongs to the beta type-B retroviral polymerase family. HERV class-II K(HML-2) pol subfamily.</text>
</comment>
<proteinExistence type="inferred from homology"/>
<keyword evidence="3" id="KW-0808">Transferase</keyword>
<dbReference type="Gene3D" id="3.30.70.270">
    <property type="match status" value="2"/>
</dbReference>
<keyword evidence="11" id="KW-1185">Reference proteome</keyword>
<evidence type="ECO:0000259" key="9">
    <source>
        <dbReference type="PROSITE" id="PS50878"/>
    </source>
</evidence>
<organism evidence="10 11">
    <name type="scientific">Ceyx cyanopectus</name>
    <name type="common">Indigo-banded kingfisher</name>
    <dbReference type="NCBI Taxonomy" id="390723"/>
    <lineage>
        <taxon>Eukaryota</taxon>
        <taxon>Metazoa</taxon>
        <taxon>Chordata</taxon>
        <taxon>Craniata</taxon>
        <taxon>Vertebrata</taxon>
        <taxon>Euteleostomi</taxon>
        <taxon>Archelosauria</taxon>
        <taxon>Archosauria</taxon>
        <taxon>Dinosauria</taxon>
        <taxon>Saurischia</taxon>
        <taxon>Theropoda</taxon>
        <taxon>Coelurosauria</taxon>
        <taxon>Aves</taxon>
        <taxon>Neognathae</taxon>
        <taxon>Neoaves</taxon>
        <taxon>Telluraves</taxon>
        <taxon>Coraciimorphae</taxon>
        <taxon>Coraciiformes</taxon>
        <taxon>Alcedinidae</taxon>
        <taxon>Ceyx</taxon>
    </lineage>
</organism>
<name>A0A7L4NP53_9AVES</name>
<reference evidence="10 11" key="1">
    <citation type="submission" date="2020-02" db="EMBL/GenBank/DDBJ databases">
        <title>Bird 10,000 Genomes (B10K) Project - Family phase.</title>
        <authorList>
            <person name="Zhang G."/>
        </authorList>
    </citation>
    <scope>NUCLEOTIDE SEQUENCE [LARGE SCALE GENOMIC DNA]</scope>
    <source>
        <strain evidence="10">B10K-DU-013-51</strain>
        <tissue evidence="10">Mixed tissue sample</tissue>
    </source>
</reference>
<dbReference type="PROSITE" id="PS50878">
    <property type="entry name" value="RT_POL"/>
    <property type="match status" value="1"/>
</dbReference>